<proteinExistence type="predicted"/>
<accession>A0A3S0P815</accession>
<evidence type="ECO:0000313" key="2">
    <source>
        <dbReference type="Proteomes" id="UP000278983"/>
    </source>
</evidence>
<sequence length="92" mass="10899">MQTFNLLLPDSNIFFHRFSNPTKVANKRHTRGFSLQNSHYSQSFLFISIHIYCCPTQTNYVYEVSCKDSFRGLLEFSFRDNFNLNKVESKEC</sequence>
<evidence type="ECO:0000313" key="1">
    <source>
        <dbReference type="EMBL" id="RUL59139.1"/>
    </source>
</evidence>
<organism evidence="1 2">
    <name type="scientific">Prevotella koreensis</name>
    <dbReference type="NCBI Taxonomy" id="2490854"/>
    <lineage>
        <taxon>Bacteria</taxon>
        <taxon>Pseudomonadati</taxon>
        <taxon>Bacteroidota</taxon>
        <taxon>Bacteroidia</taxon>
        <taxon>Bacteroidales</taxon>
        <taxon>Prevotellaceae</taxon>
        <taxon>Prevotella</taxon>
    </lineage>
</organism>
<name>A0A3S0P815_9BACT</name>
<keyword evidence="2" id="KW-1185">Reference proteome</keyword>
<protein>
    <submittedName>
        <fullName evidence="1">Uncharacterized protein</fullName>
    </submittedName>
</protein>
<dbReference type="Proteomes" id="UP000278983">
    <property type="component" value="Unassembled WGS sequence"/>
</dbReference>
<gene>
    <name evidence="1" type="ORF">EHV08_04745</name>
</gene>
<reference evidence="1 2" key="1">
    <citation type="submission" date="2018-12" db="EMBL/GenBank/DDBJ databases">
        <title>Genome sequencing of Prevotella sp. KCOM 3155 (= JS262).</title>
        <authorList>
            <person name="Kook J.-K."/>
            <person name="Park S.-N."/>
            <person name="Lim Y.K."/>
        </authorList>
    </citation>
    <scope>NUCLEOTIDE SEQUENCE [LARGE SCALE GENOMIC DNA]</scope>
    <source>
        <strain evidence="1 2">KCOM 3155</strain>
    </source>
</reference>
<comment type="caution">
    <text evidence="1">The sequence shown here is derived from an EMBL/GenBank/DDBJ whole genome shotgun (WGS) entry which is preliminary data.</text>
</comment>
<dbReference type="AlphaFoldDB" id="A0A3S0P815"/>
<dbReference type="EMBL" id="RYYU01000001">
    <property type="protein sequence ID" value="RUL59139.1"/>
    <property type="molecule type" value="Genomic_DNA"/>
</dbReference>